<evidence type="ECO:0000256" key="2">
    <source>
        <dbReference type="ARBA" id="ARBA00022692"/>
    </source>
</evidence>
<keyword evidence="5 8" id="KW-0472">Membrane</keyword>
<evidence type="ECO:0000256" key="8">
    <source>
        <dbReference type="SAM" id="Phobius"/>
    </source>
</evidence>
<dbReference type="InterPro" id="IPR017452">
    <property type="entry name" value="GPCR_Rhodpsn_7TM"/>
</dbReference>
<feature type="transmembrane region" description="Helical" evidence="8">
    <location>
        <begin position="6"/>
        <end position="24"/>
    </location>
</feature>
<sequence length="238" mass="27148">MFFTGLNSIAIMTVVAMDRFFVIAKPTLAPHITKGVIYVSIAGCSVYSLLFTVPPLFGWNEYTLDRSFISCSINFESRNPLFYSYTIVILIFCYFIPIIINVCCYYYIYMTIRIVARRSHAVSNQSDDQNKKIEQKMLQVSLAVFSSFVVVWTPYAVVCMWTVFGDPLSIPLIVSTTPSVWAKSMVVIYPFVFVLNNKHFRDVIAEKAAITSVFNVIKVKRINPIRTTNNTMELTSEL</sequence>
<dbReference type="SUPFAM" id="SSF81321">
    <property type="entry name" value="Family A G protein-coupled receptor-like"/>
    <property type="match status" value="1"/>
</dbReference>
<accession>A0A5K8CG16</accession>
<dbReference type="Pfam" id="PF00001">
    <property type="entry name" value="7tm_1"/>
    <property type="match status" value="1"/>
</dbReference>
<feature type="transmembrane region" description="Helical" evidence="8">
    <location>
        <begin position="36"/>
        <end position="57"/>
    </location>
</feature>
<dbReference type="EMBL" id="BK011049">
    <property type="protein sequence ID" value="DAC80517.1"/>
    <property type="molecule type" value="mRNA"/>
</dbReference>
<evidence type="ECO:0000256" key="3">
    <source>
        <dbReference type="ARBA" id="ARBA00022989"/>
    </source>
</evidence>
<dbReference type="Gene3D" id="1.20.1070.10">
    <property type="entry name" value="Rhodopsin 7-helix transmembrane proteins"/>
    <property type="match status" value="1"/>
</dbReference>
<keyword evidence="4" id="KW-0297">G-protein coupled receptor</keyword>
<evidence type="ECO:0000256" key="1">
    <source>
        <dbReference type="ARBA" id="ARBA00004141"/>
    </source>
</evidence>
<reference evidence="10" key="1">
    <citation type="journal article" date="2019" name="Elife">
        <title>Extraocular, rod-like photoreceptors in a flatworm express xenopsin photopigment.</title>
        <authorList>
            <person name="Rawlinson K.A."/>
            <person name="Lapraz F."/>
            <person name="Ballister E.R."/>
            <person name="Terasaki M."/>
            <person name="Rodgers J."/>
            <person name="McDowell R.J."/>
            <person name="Girstmair J."/>
            <person name="Criswell K.E."/>
            <person name="Boldogkoi M."/>
            <person name="Simpson F."/>
            <person name="Goulding D."/>
            <person name="Cormie C."/>
            <person name="Hall B."/>
            <person name="Lucas R.J."/>
            <person name="Telford M.J."/>
        </authorList>
    </citation>
    <scope>NUCLEOTIDE SEQUENCE</scope>
</reference>
<evidence type="ECO:0000256" key="5">
    <source>
        <dbReference type="ARBA" id="ARBA00023136"/>
    </source>
</evidence>
<evidence type="ECO:0000259" key="9">
    <source>
        <dbReference type="PROSITE" id="PS50262"/>
    </source>
</evidence>
<proteinExistence type="evidence at transcript level"/>
<feature type="transmembrane region" description="Helical" evidence="8">
    <location>
        <begin position="82"/>
        <end position="108"/>
    </location>
</feature>
<dbReference type="InterPro" id="IPR000276">
    <property type="entry name" value="GPCR_Rhodpsn"/>
</dbReference>
<name>A0A5K8CG16_9PLAT</name>
<keyword evidence="2 8" id="KW-0812">Transmembrane</keyword>
<dbReference type="PRINTS" id="PR00237">
    <property type="entry name" value="GPCRRHODOPSN"/>
</dbReference>
<evidence type="ECO:0000256" key="6">
    <source>
        <dbReference type="ARBA" id="ARBA00023170"/>
    </source>
</evidence>
<keyword evidence="3 8" id="KW-1133">Transmembrane helix</keyword>
<evidence type="ECO:0000256" key="7">
    <source>
        <dbReference type="ARBA" id="ARBA00023224"/>
    </source>
</evidence>
<dbReference type="InterPro" id="IPR050125">
    <property type="entry name" value="GPCR_opsins"/>
</dbReference>
<keyword evidence="6" id="KW-0675">Receptor</keyword>
<comment type="subcellular location">
    <subcellularLocation>
        <location evidence="1">Membrane</location>
        <topology evidence="1">Multi-pass membrane protein</topology>
    </subcellularLocation>
</comment>
<evidence type="ECO:0000256" key="4">
    <source>
        <dbReference type="ARBA" id="ARBA00023040"/>
    </source>
</evidence>
<dbReference type="GO" id="GO:0004930">
    <property type="term" value="F:G protein-coupled receptor activity"/>
    <property type="evidence" value="ECO:0007669"/>
    <property type="project" value="UniProtKB-KW"/>
</dbReference>
<feature type="domain" description="G-protein coupled receptors family 1 profile" evidence="9">
    <location>
        <begin position="1"/>
        <end position="193"/>
    </location>
</feature>
<dbReference type="PROSITE" id="PS50262">
    <property type="entry name" value="G_PROTEIN_RECEP_F1_2"/>
    <property type="match status" value="1"/>
</dbReference>
<evidence type="ECO:0000313" key="10">
    <source>
        <dbReference type="EMBL" id="DAC80517.1"/>
    </source>
</evidence>
<dbReference type="PANTHER" id="PTHR24240">
    <property type="entry name" value="OPSIN"/>
    <property type="match status" value="1"/>
</dbReference>
<feature type="transmembrane region" description="Helical" evidence="8">
    <location>
        <begin position="170"/>
        <end position="195"/>
    </location>
</feature>
<feature type="transmembrane region" description="Helical" evidence="8">
    <location>
        <begin position="140"/>
        <end position="164"/>
    </location>
</feature>
<protein>
    <submittedName>
        <fullName evidence="10">Xenopsin</fullName>
    </submittedName>
</protein>
<dbReference type="GO" id="GO:0016020">
    <property type="term" value="C:membrane"/>
    <property type="evidence" value="ECO:0007669"/>
    <property type="project" value="UniProtKB-SubCell"/>
</dbReference>
<keyword evidence="7" id="KW-0807">Transducer</keyword>
<organism evidence="10">
    <name type="scientific">Dendrocoelum lacteum</name>
    <dbReference type="NCBI Taxonomy" id="27895"/>
    <lineage>
        <taxon>Eukaryota</taxon>
        <taxon>Metazoa</taxon>
        <taxon>Spiralia</taxon>
        <taxon>Lophotrochozoa</taxon>
        <taxon>Platyhelminthes</taxon>
        <taxon>Rhabditophora</taxon>
        <taxon>Seriata</taxon>
        <taxon>Tricladida</taxon>
        <taxon>Continenticola</taxon>
        <taxon>Planarioidea</taxon>
        <taxon>Dendrocoelidae</taxon>
        <taxon>Dendrocoelum</taxon>
    </lineage>
</organism>
<dbReference type="AlphaFoldDB" id="A0A5K8CG16"/>